<dbReference type="Proteomes" id="UP000030645">
    <property type="component" value="Unassembled WGS sequence"/>
</dbReference>
<organism evidence="1 2">
    <name type="scientific">Morus notabilis</name>
    <dbReference type="NCBI Taxonomy" id="981085"/>
    <lineage>
        <taxon>Eukaryota</taxon>
        <taxon>Viridiplantae</taxon>
        <taxon>Streptophyta</taxon>
        <taxon>Embryophyta</taxon>
        <taxon>Tracheophyta</taxon>
        <taxon>Spermatophyta</taxon>
        <taxon>Magnoliopsida</taxon>
        <taxon>eudicotyledons</taxon>
        <taxon>Gunneridae</taxon>
        <taxon>Pentapetalae</taxon>
        <taxon>rosids</taxon>
        <taxon>fabids</taxon>
        <taxon>Rosales</taxon>
        <taxon>Moraceae</taxon>
        <taxon>Moreae</taxon>
        <taxon>Morus</taxon>
    </lineage>
</organism>
<sequence>MEGGEQEEEAGKGVDFGEGEVVGWVVENNGAGIVKEDTGWEEEGEESKEGTLVALAKGKCVSLKMT</sequence>
<dbReference type="AlphaFoldDB" id="W9R421"/>
<name>W9R421_9ROSA</name>
<proteinExistence type="predicted"/>
<evidence type="ECO:0000313" key="1">
    <source>
        <dbReference type="EMBL" id="EXB37723.1"/>
    </source>
</evidence>
<dbReference type="EMBL" id="KE343656">
    <property type="protein sequence ID" value="EXB37723.1"/>
    <property type="molecule type" value="Genomic_DNA"/>
</dbReference>
<gene>
    <name evidence="1" type="ORF">L484_010197</name>
</gene>
<reference evidence="2" key="1">
    <citation type="submission" date="2013-01" db="EMBL/GenBank/DDBJ databases">
        <title>Draft Genome Sequence of a Mulberry Tree, Morus notabilis C.K. Schneid.</title>
        <authorList>
            <person name="He N."/>
            <person name="Zhao S."/>
        </authorList>
    </citation>
    <scope>NUCLEOTIDE SEQUENCE</scope>
</reference>
<keyword evidence="2" id="KW-1185">Reference proteome</keyword>
<protein>
    <submittedName>
        <fullName evidence="1">Uncharacterized protein</fullName>
    </submittedName>
</protein>
<accession>W9R421</accession>
<evidence type="ECO:0000313" key="2">
    <source>
        <dbReference type="Proteomes" id="UP000030645"/>
    </source>
</evidence>